<dbReference type="OrthoDB" id="406022at2"/>
<protein>
    <recommendedName>
        <fullName evidence="5">Lipoprotein</fullName>
    </recommendedName>
</protein>
<dbReference type="EMBL" id="JFDP01000098">
    <property type="protein sequence ID" value="KEZ21947.1"/>
    <property type="molecule type" value="Genomic_DNA"/>
</dbReference>
<keyword evidence="4" id="KW-1185">Reference proteome</keyword>
<name>A0A084EVF5_9BACT</name>
<reference evidence="3 4" key="1">
    <citation type="submission" date="2014-02" db="EMBL/GenBank/DDBJ databases">
        <title>Genome sequence of Ureaplasma diversum strain 246.</title>
        <authorList>
            <person name="Sirand-Pugnet P."/>
            <person name="Breton M."/>
            <person name="Dordet-Frisoni E."/>
            <person name="Baranowski E."/>
            <person name="Barre A."/>
            <person name="Couture C."/>
            <person name="Dupuy V."/>
            <person name="Gaurivaud P."/>
            <person name="Jacob D."/>
            <person name="Lemaitre C."/>
            <person name="Manso-Silvan L."/>
            <person name="Nikolski M."/>
            <person name="Nouvel L.-X."/>
            <person name="Poumarat F."/>
            <person name="Tardy F."/>
            <person name="Thebault P."/>
            <person name="Theil S."/>
            <person name="Citti C."/>
            <person name="Thiaucourt F."/>
            <person name="Blanchard A."/>
        </authorList>
    </citation>
    <scope>NUCLEOTIDE SEQUENCE [LARGE SCALE GENOMIC DNA]</scope>
    <source>
        <strain evidence="3 4">NCTC 246</strain>
    </source>
</reference>
<feature type="compositionally biased region" description="Basic and acidic residues" evidence="1">
    <location>
        <begin position="136"/>
        <end position="147"/>
    </location>
</feature>
<dbReference type="PROSITE" id="PS51257">
    <property type="entry name" value="PROKAR_LIPOPROTEIN"/>
    <property type="match status" value="1"/>
</dbReference>
<feature type="signal peptide" evidence="2">
    <location>
        <begin position="1"/>
        <end position="28"/>
    </location>
</feature>
<feature type="chain" id="PRO_5001774790" description="Lipoprotein" evidence="2">
    <location>
        <begin position="29"/>
        <end position="473"/>
    </location>
</feature>
<accession>A0A084EVF5</accession>
<feature type="compositionally biased region" description="Basic and acidic residues" evidence="1">
    <location>
        <begin position="155"/>
        <end position="182"/>
    </location>
</feature>
<dbReference type="Proteomes" id="UP000028537">
    <property type="component" value="Unassembled WGS sequence"/>
</dbReference>
<organism evidence="3 4">
    <name type="scientific">Ureaplasma diversum NCTC 246</name>
    <dbReference type="NCBI Taxonomy" id="1188241"/>
    <lineage>
        <taxon>Bacteria</taxon>
        <taxon>Bacillati</taxon>
        <taxon>Mycoplasmatota</taxon>
        <taxon>Mycoplasmoidales</taxon>
        <taxon>Mycoplasmoidaceae</taxon>
        <taxon>Ureaplasma</taxon>
    </lineage>
</organism>
<feature type="compositionally biased region" description="Basic and acidic residues" evidence="1">
    <location>
        <begin position="223"/>
        <end position="236"/>
    </location>
</feature>
<evidence type="ECO:0008006" key="5">
    <source>
        <dbReference type="Google" id="ProtNLM"/>
    </source>
</evidence>
<evidence type="ECO:0000313" key="3">
    <source>
        <dbReference type="EMBL" id="KEZ21947.1"/>
    </source>
</evidence>
<feature type="compositionally biased region" description="Polar residues" evidence="1">
    <location>
        <begin position="96"/>
        <end position="115"/>
    </location>
</feature>
<feature type="compositionally biased region" description="Polar residues" evidence="1">
    <location>
        <begin position="47"/>
        <end position="75"/>
    </location>
</feature>
<evidence type="ECO:0000256" key="1">
    <source>
        <dbReference type="SAM" id="MobiDB-lite"/>
    </source>
</evidence>
<sequence>MSKFKNKKALTLAVGAIMAGVSVIGVVAACAPTKAKPAKPTEKKVEQPQTSGTESKRGSGSKQGSENNTPSTPTDKGSNNGGTTNPTGGSSKTSPEKTQPSTPEATPKNDSGTSSDNKDTNKPKEDMKQGDAPGSDSDKTNKPKVESGDGSTETNKPKEDTESKESNKQDSETGSKNGEKPNPDVNKNEPAPNSGSKDSEMKQEPGKTNTDTEGAKPGNSESDESKKMEDSMKPSETEGEVNQEVKPISVSLNKDTKITEKNGEFLLNLNFENADQKYVEVELNEIKEPASDVVVKSKAKAQITNKVVTLIFTDVNLYSKYKIKTIKVYEKQDSKDGTEIKFENLKDTNIEVDTKVLTPIAFARDKDGLPVITLETSENIYKKYIDGKKFEFEIENSKKVVGGSTHYVEDPSNLGKQIWTRQISNQNGKTRFYIYTDHKYEEEKDSGKWYISKMWESKDGSKSNLITKNINFS</sequence>
<feature type="compositionally biased region" description="Basic and acidic residues" evidence="1">
    <location>
        <begin position="116"/>
        <end position="129"/>
    </location>
</feature>
<dbReference type="AlphaFoldDB" id="A0A084EVF5"/>
<proteinExistence type="predicted"/>
<dbReference type="RefSeq" id="WP_038103700.1">
    <property type="nucleotide sequence ID" value="NZ_JFDP01000098.1"/>
</dbReference>
<comment type="caution">
    <text evidence="3">The sequence shown here is derived from an EMBL/GenBank/DDBJ whole genome shotgun (WGS) entry which is preliminary data.</text>
</comment>
<gene>
    <name evidence="3" type="ORF">UDIV_7220</name>
</gene>
<evidence type="ECO:0000313" key="4">
    <source>
        <dbReference type="Proteomes" id="UP000028537"/>
    </source>
</evidence>
<evidence type="ECO:0000256" key="2">
    <source>
        <dbReference type="SAM" id="SignalP"/>
    </source>
</evidence>
<feature type="region of interest" description="Disordered" evidence="1">
    <location>
        <begin position="32"/>
        <end position="248"/>
    </location>
</feature>
<keyword evidence="2" id="KW-0732">Signal</keyword>
<feature type="compositionally biased region" description="Low complexity" evidence="1">
    <location>
        <begin position="76"/>
        <end position="93"/>
    </location>
</feature>